<evidence type="ECO:0000313" key="1">
    <source>
        <dbReference type="EMBL" id="OPH47627.1"/>
    </source>
</evidence>
<dbReference type="Proteomes" id="UP000190626">
    <property type="component" value="Unassembled WGS sequence"/>
</dbReference>
<evidence type="ECO:0000313" key="2">
    <source>
        <dbReference type="Proteomes" id="UP000190626"/>
    </source>
</evidence>
<organism evidence="1 2">
    <name type="scientific">Paenibacillus ferrarius</name>
    <dbReference type="NCBI Taxonomy" id="1469647"/>
    <lineage>
        <taxon>Bacteria</taxon>
        <taxon>Bacillati</taxon>
        <taxon>Bacillota</taxon>
        <taxon>Bacilli</taxon>
        <taxon>Bacillales</taxon>
        <taxon>Paenibacillaceae</taxon>
        <taxon>Paenibacillus</taxon>
    </lineage>
</organism>
<proteinExistence type="predicted"/>
<dbReference type="AlphaFoldDB" id="A0A1V4HA77"/>
<sequence>MTIMGLNFYGTEFFRSPSNSVNNIYYGELKNGIYDEIEIRERTDVGKTNIKDAWQIDHRAIFKFLNDLEGGNIQNSGLEIVSFAIKRRKASELNSITLHHLPFVNNQQIVYTDYTQPNEDLVYSIVPIAENNLEGKNVDVSVTSDFVGWWLVDKKCDSILGFDKAMESVGNVEATLNQGRVVIETLSKYPQVYYFDKEYESFSLSTVIIPSEFERSGKSYEKILNTFIKDHRPFLVKSDTGRAFVCDVSNPRLSSPLNTWKNYDYGVLTLDFVEVQSVDEYMAE</sequence>
<dbReference type="RefSeq" id="WP_079420286.1">
    <property type="nucleotide sequence ID" value="NZ_MBTG01000056.1"/>
</dbReference>
<dbReference type="STRING" id="1469647.BC351_10585"/>
<keyword evidence="2" id="KW-1185">Reference proteome</keyword>
<dbReference type="OrthoDB" id="2577452at2"/>
<protein>
    <submittedName>
        <fullName evidence="1">Uncharacterized protein</fullName>
    </submittedName>
</protein>
<reference evidence="2" key="1">
    <citation type="submission" date="2016-07" db="EMBL/GenBank/DDBJ databases">
        <authorList>
            <person name="Florea S."/>
            <person name="Webb J.S."/>
            <person name="Jaromczyk J."/>
            <person name="Schardl C.L."/>
        </authorList>
    </citation>
    <scope>NUCLEOTIDE SEQUENCE [LARGE SCALE GENOMIC DNA]</scope>
    <source>
        <strain evidence="2">CY1</strain>
    </source>
</reference>
<comment type="caution">
    <text evidence="1">The sequence shown here is derived from an EMBL/GenBank/DDBJ whole genome shotgun (WGS) entry which is preliminary data.</text>
</comment>
<dbReference type="EMBL" id="MBTG01000056">
    <property type="protein sequence ID" value="OPH47627.1"/>
    <property type="molecule type" value="Genomic_DNA"/>
</dbReference>
<accession>A0A1V4HA77</accession>
<gene>
    <name evidence="1" type="ORF">BC351_10585</name>
</gene>
<name>A0A1V4HA77_9BACL</name>